<comment type="similarity">
    <text evidence="2 9">Belongs to the Mediator complex subunit 14 family.</text>
</comment>
<feature type="region of interest" description="Disordered" evidence="10">
    <location>
        <begin position="209"/>
        <end position="239"/>
    </location>
</feature>
<dbReference type="EMBL" id="KQ474074">
    <property type="protein sequence ID" value="KPV77669.1"/>
    <property type="molecule type" value="Genomic_DNA"/>
</dbReference>
<dbReference type="InterPro" id="IPR013947">
    <property type="entry name" value="Mediator_Med14"/>
</dbReference>
<evidence type="ECO:0000259" key="11">
    <source>
        <dbReference type="Pfam" id="PF08638"/>
    </source>
</evidence>
<evidence type="ECO:0000256" key="9">
    <source>
        <dbReference type="RuleBase" id="RU365082"/>
    </source>
</evidence>
<organism evidence="12 13">
    <name type="scientific">Rhodotorula graminis (strain WP1)</name>
    <dbReference type="NCBI Taxonomy" id="578459"/>
    <lineage>
        <taxon>Eukaryota</taxon>
        <taxon>Fungi</taxon>
        <taxon>Dikarya</taxon>
        <taxon>Basidiomycota</taxon>
        <taxon>Pucciniomycotina</taxon>
        <taxon>Microbotryomycetes</taxon>
        <taxon>Sporidiobolales</taxon>
        <taxon>Sporidiobolaceae</taxon>
        <taxon>Rhodotorula</taxon>
    </lineage>
</organism>
<sequence length="321" mass="33979">MAAPPPGQGHQPDLEQELPTVLQDLVPLGYLVDRVVAQAYSDLATLVETLPSHSDQLRKRALVDYVLNTRRQLVKLLVLTRWSTEAKPIHKAMNLVGFLSRQNHAVDSAVHSLEHAATQLAAARLRNYDLESALTVLSSGTYPEAVRKRRRDRPLDRAYTFLQRLALSYQLEAVAASAARLAATSWSGHLSVEVSAERDEVRVGYWTYRPEMPPQQQQRPPPSTTAGGAPRPGPGGTLVFSVRAPAATASPGPPGPSASAAAPVSVAQAREDALQAALAAASSSSASSTSTSALADVESASSPAASVPAALSVTWLPPPSL</sequence>
<comment type="subunit">
    <text evidence="9">Component of the Mediator complex.</text>
</comment>
<feature type="domain" description="Mediator complex subunit MED14 N-terminal" evidence="11">
    <location>
        <begin position="26"/>
        <end position="145"/>
    </location>
</feature>
<evidence type="ECO:0000313" key="13">
    <source>
        <dbReference type="Proteomes" id="UP000053890"/>
    </source>
</evidence>
<dbReference type="Proteomes" id="UP000053890">
    <property type="component" value="Unassembled WGS sequence"/>
</dbReference>
<evidence type="ECO:0000256" key="10">
    <source>
        <dbReference type="SAM" id="MobiDB-lite"/>
    </source>
</evidence>
<dbReference type="OMA" id="FAGANCK"/>
<evidence type="ECO:0000256" key="2">
    <source>
        <dbReference type="ARBA" id="ARBA00007813"/>
    </source>
</evidence>
<comment type="function">
    <text evidence="9">Component of the Mediator complex, a coactivator involved in the regulated transcription of nearly all RNA polymerase II-dependent genes. Mediator functions as a bridge to convey information from gene-specific regulatory proteins to the basal RNA polymerase II transcription machinery. Mediator is recruited to promoters by direct interactions with regulatory proteins and serves as a scaffold for the assembly of a functional preinitiation complex with RNA polymerase II and the general transcription factors.</text>
</comment>
<feature type="region of interest" description="Disordered" evidence="10">
    <location>
        <begin position="272"/>
        <end position="321"/>
    </location>
</feature>
<evidence type="ECO:0000256" key="1">
    <source>
        <dbReference type="ARBA" id="ARBA00004123"/>
    </source>
</evidence>
<accession>A0A194SAQ0</accession>
<keyword evidence="7 9" id="KW-0539">Nucleus</keyword>
<dbReference type="RefSeq" id="XP_018273718.1">
    <property type="nucleotide sequence ID" value="XM_018413149.1"/>
</dbReference>
<feature type="non-terminal residue" evidence="12">
    <location>
        <position position="321"/>
    </location>
</feature>
<evidence type="ECO:0000256" key="3">
    <source>
        <dbReference type="ARBA" id="ARBA00019619"/>
    </source>
</evidence>
<dbReference type="Pfam" id="PF08638">
    <property type="entry name" value="Med14"/>
    <property type="match status" value="1"/>
</dbReference>
<dbReference type="GeneID" id="28973598"/>
<dbReference type="STRING" id="578459.A0A194SAQ0"/>
<keyword evidence="13" id="KW-1185">Reference proteome</keyword>
<keyword evidence="4 9" id="KW-0805">Transcription regulation</keyword>
<feature type="compositionally biased region" description="Low complexity" evidence="10">
    <location>
        <begin position="276"/>
        <end position="313"/>
    </location>
</feature>
<dbReference type="InterPro" id="IPR055122">
    <property type="entry name" value="Med14_N"/>
</dbReference>
<name>A0A194SAQ0_RHOGW</name>
<comment type="subcellular location">
    <subcellularLocation>
        <location evidence="1 9">Nucleus</location>
    </subcellularLocation>
</comment>
<protein>
    <recommendedName>
        <fullName evidence="3 9">Mediator of RNA polymerase II transcription subunit 14</fullName>
    </recommendedName>
    <alternativeName>
        <fullName evidence="8 9">Mediator complex subunit 14</fullName>
    </alternativeName>
</protein>
<dbReference type="GO" id="GO:0003712">
    <property type="term" value="F:transcription coregulator activity"/>
    <property type="evidence" value="ECO:0007669"/>
    <property type="project" value="UniProtKB-UniRule"/>
</dbReference>
<dbReference type="GO" id="GO:0016592">
    <property type="term" value="C:mediator complex"/>
    <property type="evidence" value="ECO:0007669"/>
    <property type="project" value="UniProtKB-UniRule"/>
</dbReference>
<evidence type="ECO:0000256" key="8">
    <source>
        <dbReference type="ARBA" id="ARBA00032007"/>
    </source>
</evidence>
<evidence type="ECO:0000256" key="4">
    <source>
        <dbReference type="ARBA" id="ARBA00023015"/>
    </source>
</evidence>
<evidence type="ECO:0000256" key="6">
    <source>
        <dbReference type="ARBA" id="ARBA00023163"/>
    </source>
</evidence>
<gene>
    <name evidence="12" type="ORF">RHOBADRAFT_33835</name>
</gene>
<evidence type="ECO:0000256" key="7">
    <source>
        <dbReference type="ARBA" id="ARBA00023242"/>
    </source>
</evidence>
<feature type="compositionally biased region" description="Low complexity" evidence="10">
    <location>
        <begin position="214"/>
        <end position="229"/>
    </location>
</feature>
<keyword evidence="6 9" id="KW-0804">Transcription</keyword>
<dbReference type="PANTHER" id="PTHR12809:SF2">
    <property type="entry name" value="MEDIATOR OF RNA POLYMERASE II TRANSCRIPTION SUBUNIT 14"/>
    <property type="match status" value="1"/>
</dbReference>
<dbReference type="GO" id="GO:0070847">
    <property type="term" value="C:core mediator complex"/>
    <property type="evidence" value="ECO:0007669"/>
    <property type="project" value="TreeGrafter"/>
</dbReference>
<proteinExistence type="inferred from homology"/>
<reference evidence="12 13" key="1">
    <citation type="journal article" date="2015" name="Front. Microbiol.">
        <title>Genome sequence of the plant growth promoting endophytic yeast Rhodotorula graminis WP1.</title>
        <authorList>
            <person name="Firrincieli A."/>
            <person name="Otillar R."/>
            <person name="Salamov A."/>
            <person name="Schmutz J."/>
            <person name="Khan Z."/>
            <person name="Redman R.S."/>
            <person name="Fleck N.D."/>
            <person name="Lindquist E."/>
            <person name="Grigoriev I.V."/>
            <person name="Doty S.L."/>
        </authorList>
    </citation>
    <scope>NUCLEOTIDE SEQUENCE [LARGE SCALE GENOMIC DNA]</scope>
    <source>
        <strain evidence="12 13">WP1</strain>
    </source>
</reference>
<dbReference type="AlphaFoldDB" id="A0A194SAQ0"/>
<dbReference type="GO" id="GO:0006357">
    <property type="term" value="P:regulation of transcription by RNA polymerase II"/>
    <property type="evidence" value="ECO:0007669"/>
    <property type="project" value="InterPro"/>
</dbReference>
<evidence type="ECO:0000256" key="5">
    <source>
        <dbReference type="ARBA" id="ARBA00023159"/>
    </source>
</evidence>
<dbReference type="PANTHER" id="PTHR12809">
    <property type="entry name" value="MEDIATOR COMPLEX SUBUNIT"/>
    <property type="match status" value="1"/>
</dbReference>
<dbReference type="OrthoDB" id="205099at2759"/>
<evidence type="ECO:0000313" key="12">
    <source>
        <dbReference type="EMBL" id="KPV77669.1"/>
    </source>
</evidence>
<keyword evidence="5 9" id="KW-0010">Activator</keyword>